<accession>A0A517XN39</accession>
<evidence type="ECO:0000256" key="9">
    <source>
        <dbReference type="SAM" id="Phobius"/>
    </source>
</evidence>
<dbReference type="InterPro" id="IPR032675">
    <property type="entry name" value="LRR_dom_sf"/>
</dbReference>
<keyword evidence="12" id="KW-1185">Reference proteome</keyword>
<dbReference type="InterPro" id="IPR006553">
    <property type="entry name" value="Leu-rich_rpt_Cys-con_subtyp"/>
</dbReference>
<dbReference type="Gene3D" id="1.10.510.10">
    <property type="entry name" value="Transferase(Phosphotransferase) domain 1"/>
    <property type="match status" value="1"/>
</dbReference>
<feature type="binding site" evidence="7">
    <location>
        <position position="82"/>
    </location>
    <ligand>
        <name>ATP</name>
        <dbReference type="ChEBI" id="CHEBI:30616"/>
    </ligand>
</feature>
<keyword evidence="6 7" id="KW-0067">ATP-binding</keyword>
<dbReference type="InterPro" id="IPR017441">
    <property type="entry name" value="Protein_kinase_ATP_BS"/>
</dbReference>
<dbReference type="EMBL" id="CP036273">
    <property type="protein sequence ID" value="QDU18924.1"/>
    <property type="molecule type" value="Genomic_DNA"/>
</dbReference>
<evidence type="ECO:0000313" key="12">
    <source>
        <dbReference type="Proteomes" id="UP000319576"/>
    </source>
</evidence>
<dbReference type="CDD" id="cd14014">
    <property type="entry name" value="STKc_PknB_like"/>
    <property type="match status" value="1"/>
</dbReference>
<dbReference type="SUPFAM" id="SSF56112">
    <property type="entry name" value="Protein kinase-like (PK-like)"/>
    <property type="match status" value="1"/>
</dbReference>
<reference evidence="11 12" key="1">
    <citation type="submission" date="2019-02" db="EMBL/GenBank/DDBJ databases">
        <title>Deep-cultivation of Planctomycetes and their phenomic and genomic characterization uncovers novel biology.</title>
        <authorList>
            <person name="Wiegand S."/>
            <person name="Jogler M."/>
            <person name="Boedeker C."/>
            <person name="Pinto D."/>
            <person name="Vollmers J."/>
            <person name="Rivas-Marin E."/>
            <person name="Kohn T."/>
            <person name="Peeters S.H."/>
            <person name="Heuer A."/>
            <person name="Rast P."/>
            <person name="Oberbeckmann S."/>
            <person name="Bunk B."/>
            <person name="Jeske O."/>
            <person name="Meyerdierks A."/>
            <person name="Storesund J.E."/>
            <person name="Kallscheuer N."/>
            <person name="Luecker S."/>
            <person name="Lage O.M."/>
            <person name="Pohl T."/>
            <person name="Merkel B.J."/>
            <person name="Hornburger P."/>
            <person name="Mueller R.-W."/>
            <person name="Bruemmer F."/>
            <person name="Labrenz M."/>
            <person name="Spormann A.M."/>
            <person name="Op den Camp H."/>
            <person name="Overmann J."/>
            <person name="Amann R."/>
            <person name="Jetten M.S.M."/>
            <person name="Mascher T."/>
            <person name="Medema M.H."/>
            <person name="Devos D.P."/>
            <person name="Kaster A.-K."/>
            <person name="Ovreas L."/>
            <person name="Rohde M."/>
            <person name="Galperin M.Y."/>
            <person name="Jogler C."/>
        </authorList>
    </citation>
    <scope>NUCLEOTIDE SEQUENCE [LARGE SCALE GENOMIC DNA]</scope>
    <source>
        <strain evidence="11 12">ETA_A1</strain>
    </source>
</reference>
<dbReference type="KEGG" id="uli:ETAA1_08200"/>
<dbReference type="Gene3D" id="3.30.200.20">
    <property type="entry name" value="Phosphorylase Kinase, domain 1"/>
    <property type="match status" value="1"/>
</dbReference>
<dbReference type="EC" id="2.7.11.1" evidence="1"/>
<organism evidence="11 12">
    <name type="scientific">Urbifossiella limnaea</name>
    <dbReference type="NCBI Taxonomy" id="2528023"/>
    <lineage>
        <taxon>Bacteria</taxon>
        <taxon>Pseudomonadati</taxon>
        <taxon>Planctomycetota</taxon>
        <taxon>Planctomycetia</taxon>
        <taxon>Gemmatales</taxon>
        <taxon>Gemmataceae</taxon>
        <taxon>Urbifossiella</taxon>
    </lineage>
</organism>
<evidence type="ECO:0000256" key="2">
    <source>
        <dbReference type="ARBA" id="ARBA00022527"/>
    </source>
</evidence>
<dbReference type="Proteomes" id="UP000319576">
    <property type="component" value="Chromosome"/>
</dbReference>
<feature type="region of interest" description="Disordered" evidence="8">
    <location>
        <begin position="1"/>
        <end position="20"/>
    </location>
</feature>
<dbReference type="OrthoDB" id="263061at2"/>
<dbReference type="SUPFAM" id="SSF52047">
    <property type="entry name" value="RNI-like"/>
    <property type="match status" value="1"/>
</dbReference>
<dbReference type="PROSITE" id="PS50011">
    <property type="entry name" value="PROTEIN_KINASE_DOM"/>
    <property type="match status" value="1"/>
</dbReference>
<gene>
    <name evidence="11" type="primary">stkP_1</name>
    <name evidence="11" type="ORF">ETAA1_08200</name>
</gene>
<dbReference type="InterPro" id="IPR057207">
    <property type="entry name" value="FBXL15_LRR"/>
</dbReference>
<feature type="domain" description="Protein kinase" evidence="10">
    <location>
        <begin position="53"/>
        <end position="314"/>
    </location>
</feature>
<evidence type="ECO:0000256" key="4">
    <source>
        <dbReference type="ARBA" id="ARBA00022741"/>
    </source>
</evidence>
<dbReference type="Gene3D" id="3.80.10.10">
    <property type="entry name" value="Ribonuclease Inhibitor"/>
    <property type="match status" value="3"/>
</dbReference>
<dbReference type="GO" id="GO:0005524">
    <property type="term" value="F:ATP binding"/>
    <property type="evidence" value="ECO:0007669"/>
    <property type="project" value="UniProtKB-UniRule"/>
</dbReference>
<evidence type="ECO:0000256" key="3">
    <source>
        <dbReference type="ARBA" id="ARBA00022679"/>
    </source>
</evidence>
<dbReference type="Pfam" id="PF25372">
    <property type="entry name" value="DUF7885"/>
    <property type="match status" value="1"/>
</dbReference>
<dbReference type="SMART" id="SM00367">
    <property type="entry name" value="LRR_CC"/>
    <property type="match status" value="3"/>
</dbReference>
<evidence type="ECO:0000256" key="6">
    <source>
        <dbReference type="ARBA" id="ARBA00022840"/>
    </source>
</evidence>
<dbReference type="PANTHER" id="PTHR43289">
    <property type="entry name" value="MITOGEN-ACTIVATED PROTEIN KINASE KINASE KINASE 20-RELATED"/>
    <property type="match status" value="1"/>
</dbReference>
<evidence type="ECO:0000256" key="1">
    <source>
        <dbReference type="ARBA" id="ARBA00012513"/>
    </source>
</evidence>
<evidence type="ECO:0000313" key="11">
    <source>
        <dbReference type="EMBL" id="QDU18924.1"/>
    </source>
</evidence>
<dbReference type="InterPro" id="IPR011009">
    <property type="entry name" value="Kinase-like_dom_sf"/>
</dbReference>
<dbReference type="GO" id="GO:0004674">
    <property type="term" value="F:protein serine/threonine kinase activity"/>
    <property type="evidence" value="ECO:0007669"/>
    <property type="project" value="UniProtKB-KW"/>
</dbReference>
<dbReference type="FunFam" id="1.10.510.10:FF:000021">
    <property type="entry name" value="Serine/threonine protein kinase"/>
    <property type="match status" value="1"/>
</dbReference>
<evidence type="ECO:0000256" key="5">
    <source>
        <dbReference type="ARBA" id="ARBA00022777"/>
    </source>
</evidence>
<dbReference type="AlphaFoldDB" id="A0A517XN39"/>
<dbReference type="RefSeq" id="WP_145234545.1">
    <property type="nucleotide sequence ID" value="NZ_CP036273.1"/>
</dbReference>
<name>A0A517XN39_9BACT</name>
<keyword evidence="9" id="KW-0472">Membrane</keyword>
<dbReference type="PANTHER" id="PTHR43289:SF34">
    <property type="entry name" value="SERINE_THREONINE-PROTEIN KINASE YBDM-RELATED"/>
    <property type="match status" value="1"/>
</dbReference>
<sequence length="782" mass="81239">MNPHARLHTDATSAPSAPSAVDETIAVGASTTGAAAGFGPPAAAGEVGTLGPYRVVKELGKGGMGAVYAAIDTRLDRRLALKVMLPQFAADPAARERFLREARAAARVKHDNVVTVYEADERDGVPYIAMEYLEGYPLDEYLKKKGNPTPAQVLKMAAEAAAGLAAAHRQGLVHRDVKPGNLWLEAPAGRVKVLDFGLARPVDAEVELTKSGAIVGTPAYMSPEQARGEKVDHRTDLFSLGAVLYRLVTGRLPFQGPNTMAVLIALGTQEPTPVRDLNPAVPEPLAELIHQLLAKSVGARPASADEVVKRIRAMGAARTSSAAAAPAVSQVVYVPIQVTAVPDANPFADLDASATELEPAAVPVAAPVGRKPAGRWLWAAAGFAGMVLLALGGVVIVIRNKDGTETWIEVPDGATVTVKDKAGKTLAQVGPTVKAPAAAGDPDRAAAEYVVSVGGVVWIDGHNRDFLAAADLPKERFTLTLINLGGPKVTDAGLANFKGCKGLTWIDLGNSPVTAAGLAYFKDCKGLTHLGLGGNAQLTDAGLAHFKDCKGLTKLSLLNTPVTDAGLAHFKDCKGLTALDLFGTRATDAGVAHFKDCKGLTVLSLGETGVTEQGLAVFKECKGLTALNLISTKVTDNGLAQFSDCKGLTVLRLDATKVTDAGLAHFKDCKGLTDLWLNGTGVTDAGLAHVKDCKGLQSLCLNGTGVTDAGLAHFKDCKGLTTLWLDATKVTDAGLAPFTDCKALQHLVVKGAKVTAAGLAAFHAAVPGCRIEHDGGVIEPRK</sequence>
<proteinExistence type="predicted"/>
<evidence type="ECO:0000259" key="10">
    <source>
        <dbReference type="PROSITE" id="PS50011"/>
    </source>
</evidence>
<evidence type="ECO:0000256" key="8">
    <source>
        <dbReference type="SAM" id="MobiDB-lite"/>
    </source>
</evidence>
<keyword evidence="2" id="KW-0723">Serine/threonine-protein kinase</keyword>
<dbReference type="Pfam" id="PF00069">
    <property type="entry name" value="Pkinase"/>
    <property type="match status" value="1"/>
</dbReference>
<keyword evidence="9" id="KW-1133">Transmembrane helix</keyword>
<keyword evidence="9" id="KW-0812">Transmembrane</keyword>
<protein>
    <recommendedName>
        <fullName evidence="1">non-specific serine/threonine protein kinase</fullName>
        <ecNumber evidence="1">2.7.11.1</ecNumber>
    </recommendedName>
</protein>
<feature type="transmembrane region" description="Helical" evidence="9">
    <location>
        <begin position="376"/>
        <end position="398"/>
    </location>
</feature>
<keyword evidence="5 11" id="KW-0418">Kinase</keyword>
<dbReference type="PROSITE" id="PS00107">
    <property type="entry name" value="PROTEIN_KINASE_ATP"/>
    <property type="match status" value="1"/>
</dbReference>
<keyword evidence="4 7" id="KW-0547">Nucleotide-binding</keyword>
<evidence type="ECO:0000256" key="7">
    <source>
        <dbReference type="PROSITE-ProRule" id="PRU10141"/>
    </source>
</evidence>
<dbReference type="InterPro" id="IPR000719">
    <property type="entry name" value="Prot_kinase_dom"/>
</dbReference>
<keyword evidence="3 11" id="KW-0808">Transferase</keyword>
<dbReference type="Pfam" id="PF13306">
    <property type="entry name" value="LRR_5"/>
    <property type="match status" value="1"/>
</dbReference>
<dbReference type="SMART" id="SM00220">
    <property type="entry name" value="S_TKc"/>
    <property type="match status" value="1"/>
</dbReference>
<dbReference type="InterPro" id="IPR026906">
    <property type="entry name" value="LRR_5"/>
</dbReference>